<protein>
    <submittedName>
        <fullName evidence="2">Uncharacterized protein</fullName>
    </submittedName>
</protein>
<feature type="compositionally biased region" description="Low complexity" evidence="1">
    <location>
        <begin position="566"/>
        <end position="579"/>
    </location>
</feature>
<evidence type="ECO:0000313" key="3">
    <source>
        <dbReference type="Proteomes" id="UP001595075"/>
    </source>
</evidence>
<feature type="compositionally biased region" description="Polar residues" evidence="1">
    <location>
        <begin position="431"/>
        <end position="449"/>
    </location>
</feature>
<comment type="caution">
    <text evidence="2">The sequence shown here is derived from an EMBL/GenBank/DDBJ whole genome shotgun (WGS) entry which is preliminary data.</text>
</comment>
<feature type="compositionally biased region" description="Gly residues" evidence="1">
    <location>
        <begin position="1"/>
        <end position="11"/>
    </location>
</feature>
<accession>A0ABR4CX19</accession>
<feature type="compositionally biased region" description="Polar residues" evidence="1">
    <location>
        <begin position="269"/>
        <end position="285"/>
    </location>
</feature>
<feature type="compositionally biased region" description="Polar residues" evidence="1">
    <location>
        <begin position="584"/>
        <end position="596"/>
    </location>
</feature>
<feature type="compositionally biased region" description="Polar residues" evidence="1">
    <location>
        <begin position="903"/>
        <end position="913"/>
    </location>
</feature>
<evidence type="ECO:0000313" key="2">
    <source>
        <dbReference type="EMBL" id="KAL2074382.1"/>
    </source>
</evidence>
<feature type="region of interest" description="Disordered" evidence="1">
    <location>
        <begin position="694"/>
        <end position="720"/>
    </location>
</feature>
<feature type="region of interest" description="Disordered" evidence="1">
    <location>
        <begin position="545"/>
        <end position="605"/>
    </location>
</feature>
<feature type="region of interest" description="Disordered" evidence="1">
    <location>
        <begin position="1"/>
        <end position="172"/>
    </location>
</feature>
<feature type="region of interest" description="Disordered" evidence="1">
    <location>
        <begin position="752"/>
        <end position="930"/>
    </location>
</feature>
<feature type="region of interest" description="Disordered" evidence="1">
    <location>
        <begin position="302"/>
        <end position="523"/>
    </location>
</feature>
<feature type="compositionally biased region" description="Low complexity" evidence="1">
    <location>
        <begin position="375"/>
        <end position="384"/>
    </location>
</feature>
<dbReference type="Proteomes" id="UP001595075">
    <property type="component" value="Unassembled WGS sequence"/>
</dbReference>
<feature type="compositionally biased region" description="Polar residues" evidence="1">
    <location>
        <begin position="147"/>
        <end position="156"/>
    </location>
</feature>
<evidence type="ECO:0000256" key="1">
    <source>
        <dbReference type="SAM" id="MobiDB-lite"/>
    </source>
</evidence>
<feature type="compositionally biased region" description="Low complexity" evidence="1">
    <location>
        <begin position="641"/>
        <end position="654"/>
    </location>
</feature>
<feature type="compositionally biased region" description="Polar residues" evidence="1">
    <location>
        <begin position="330"/>
        <end position="347"/>
    </location>
</feature>
<feature type="compositionally biased region" description="Polar residues" evidence="1">
    <location>
        <begin position="20"/>
        <end position="53"/>
    </location>
</feature>
<feature type="compositionally biased region" description="Polar residues" evidence="1">
    <location>
        <begin position="845"/>
        <end position="854"/>
    </location>
</feature>
<gene>
    <name evidence="2" type="ORF">VTL71DRAFT_8160</name>
</gene>
<feature type="region of interest" description="Disordered" evidence="1">
    <location>
        <begin position="205"/>
        <end position="285"/>
    </location>
</feature>
<feature type="compositionally biased region" description="Polar residues" evidence="1">
    <location>
        <begin position="473"/>
        <end position="501"/>
    </location>
</feature>
<dbReference type="EMBL" id="JAZHXI010000002">
    <property type="protein sequence ID" value="KAL2074382.1"/>
    <property type="molecule type" value="Genomic_DNA"/>
</dbReference>
<feature type="compositionally biased region" description="Basic and acidic residues" evidence="1">
    <location>
        <begin position="867"/>
        <end position="878"/>
    </location>
</feature>
<feature type="compositionally biased region" description="Low complexity" evidence="1">
    <location>
        <begin position="78"/>
        <end position="112"/>
    </location>
</feature>
<feature type="compositionally biased region" description="Polar residues" evidence="1">
    <location>
        <begin position="763"/>
        <end position="772"/>
    </location>
</feature>
<reference evidence="2 3" key="1">
    <citation type="journal article" date="2024" name="Commun. Biol.">
        <title>Comparative genomic analysis of thermophilic fungi reveals convergent evolutionary adaptations and gene losses.</title>
        <authorList>
            <person name="Steindorff A.S."/>
            <person name="Aguilar-Pontes M.V."/>
            <person name="Robinson A.J."/>
            <person name="Andreopoulos B."/>
            <person name="LaButti K."/>
            <person name="Kuo A."/>
            <person name="Mondo S."/>
            <person name="Riley R."/>
            <person name="Otillar R."/>
            <person name="Haridas S."/>
            <person name="Lipzen A."/>
            <person name="Grimwood J."/>
            <person name="Schmutz J."/>
            <person name="Clum A."/>
            <person name="Reid I.D."/>
            <person name="Moisan M.C."/>
            <person name="Butler G."/>
            <person name="Nguyen T.T.M."/>
            <person name="Dewar K."/>
            <person name="Conant G."/>
            <person name="Drula E."/>
            <person name="Henrissat B."/>
            <person name="Hansel C."/>
            <person name="Singer S."/>
            <person name="Hutchinson M.I."/>
            <person name="de Vries R.P."/>
            <person name="Natvig D.O."/>
            <person name="Powell A.J."/>
            <person name="Tsang A."/>
            <person name="Grigoriev I.V."/>
        </authorList>
    </citation>
    <scope>NUCLEOTIDE SEQUENCE [LARGE SCALE GENOMIC DNA]</scope>
    <source>
        <strain evidence="2 3">CBS 494.80</strain>
    </source>
</reference>
<feature type="compositionally biased region" description="Basic and acidic residues" evidence="1">
    <location>
        <begin position="416"/>
        <end position="430"/>
    </location>
</feature>
<feature type="compositionally biased region" description="Polar residues" evidence="1">
    <location>
        <begin position="125"/>
        <end position="135"/>
    </location>
</feature>
<name>A0ABR4CX19_9HELO</name>
<proteinExistence type="predicted"/>
<keyword evidence="3" id="KW-1185">Reference proteome</keyword>
<feature type="region of interest" description="Disordered" evidence="1">
    <location>
        <begin position="638"/>
        <end position="667"/>
    </location>
</feature>
<organism evidence="2 3">
    <name type="scientific">Oculimacula yallundae</name>
    <dbReference type="NCBI Taxonomy" id="86028"/>
    <lineage>
        <taxon>Eukaryota</taxon>
        <taxon>Fungi</taxon>
        <taxon>Dikarya</taxon>
        <taxon>Ascomycota</taxon>
        <taxon>Pezizomycotina</taxon>
        <taxon>Leotiomycetes</taxon>
        <taxon>Helotiales</taxon>
        <taxon>Ploettnerulaceae</taxon>
        <taxon>Oculimacula</taxon>
    </lineage>
</organism>
<sequence>MAGNNTTGGKGSAHNHKRFSSSLSETLRKVSGSSAHGHSLSFDTKASSSTFTGSDDERLSPIRLSPPPQHQQNSRHQSAPLSPDSAPAPASANVHANANANANANSPASAPPRETRHDYGRRISRQFTFPATQSEAPLVLSPPAATTDATSSNSNLKRTKKTAKSNAYPPLSMNNRGHFFEPAELDLANSTTNWVKQMTALQDNSNSVEQGLAGDEQRPYPHPPPPPQQQQQQQQTPESKSQHRRLSLSRSQTEPVSRPKILPIRGFKGSSQRSTDMASRRSSSYYGEDATLRALEGFENAPVQSEQQSEHNSDESDLFLRAAREEELQAKSNMNNGNGHTRSNSVRTRAPSGSAFQQYPQSRFSQRASLPPPSSTTTSYQPSTSRRRGSDHDSSVNGMRPMDEQDGIGQALTYRPEGRDRPVVLEDSNRSRYNGNGVNTRSNPSTPRGSSAREFSPEQPSFGGRRPSIPEANLQQRSYRQSNLSYTTPRTYNSSPLVSRTTDMHEVPETPRAAEGTASTVSTTAPSTVWDELEDLKSRIHRLELTGKLPPTSGAAMSRASHDRPPTATTTVTTMSSSPKQRGRGNSISPVETSAEPTPPETHPLLHSALAKSKSLLDPEIYRTLEATAADALAISSMMGTSGQPGPISSSQSTAGGNASVSDRQVRRKADSMCRSLTELCLALSEGKLEAAPPVTTQVASRPGSRDTELYPSIETNNTPRQLVTTDLARIKSSPRALSRLEARRSSLLATSALPSPRFTPSEVGTPTQSTMAGRRTSLLLRSRRGGTEEPEEDDDTRFRAPSRATTEVGRLRSSPREHTSQQPLPERNLVQPVQSSLPVRRHYQSTSLNNTIPAPTPPLSSLGGRRFLDRTTPERDTTSLVGRLAEDRGQRKSSIGLGNLQIGRTGSLNRRSLQPRPNDADAGQQRPYQ</sequence>
<feature type="compositionally biased region" description="Polar residues" evidence="1">
    <location>
        <begin position="354"/>
        <end position="366"/>
    </location>
</feature>